<evidence type="ECO:0000313" key="23">
    <source>
        <dbReference type="EMBL" id="EFH52038.1"/>
    </source>
</evidence>
<feature type="chain" id="PRO_5003102646" description="non-specific serine/threonine protein kinase" evidence="21">
    <location>
        <begin position="24"/>
        <end position="890"/>
    </location>
</feature>
<dbReference type="eggNOG" id="ENOG502QQCZ">
    <property type="taxonomic scope" value="Eukaryota"/>
</dbReference>
<evidence type="ECO:0000256" key="18">
    <source>
        <dbReference type="PROSITE-ProRule" id="PRU10141"/>
    </source>
</evidence>
<evidence type="ECO:0000256" key="14">
    <source>
        <dbReference type="ARBA" id="ARBA00023136"/>
    </source>
</evidence>
<evidence type="ECO:0000256" key="4">
    <source>
        <dbReference type="ARBA" id="ARBA00022553"/>
    </source>
</evidence>
<evidence type="ECO:0000256" key="16">
    <source>
        <dbReference type="ARBA" id="ARBA00047899"/>
    </source>
</evidence>
<feature type="compositionally biased region" description="Basic and acidic residues" evidence="19">
    <location>
        <begin position="860"/>
        <end position="873"/>
    </location>
</feature>
<dbReference type="EMBL" id="GL348717">
    <property type="protein sequence ID" value="EFH52038.1"/>
    <property type="molecule type" value="Genomic_DNA"/>
</dbReference>
<dbReference type="HOGENOM" id="CLU_000288_41_1_1"/>
<evidence type="ECO:0000256" key="12">
    <source>
        <dbReference type="ARBA" id="ARBA00022840"/>
    </source>
</evidence>
<evidence type="ECO:0000256" key="19">
    <source>
        <dbReference type="SAM" id="MobiDB-lite"/>
    </source>
</evidence>
<evidence type="ECO:0000256" key="10">
    <source>
        <dbReference type="ARBA" id="ARBA00022741"/>
    </source>
</evidence>
<evidence type="ECO:0000256" key="11">
    <source>
        <dbReference type="ARBA" id="ARBA00022777"/>
    </source>
</evidence>
<evidence type="ECO:0000259" key="22">
    <source>
        <dbReference type="PROSITE" id="PS50011"/>
    </source>
</evidence>
<reference evidence="24" key="1">
    <citation type="journal article" date="2011" name="Nat. Genet.">
        <title>The Arabidopsis lyrata genome sequence and the basis of rapid genome size change.</title>
        <authorList>
            <person name="Hu T.T."/>
            <person name="Pattyn P."/>
            <person name="Bakker E.G."/>
            <person name="Cao J."/>
            <person name="Cheng J.-F."/>
            <person name="Clark R.M."/>
            <person name="Fahlgren N."/>
            <person name="Fawcett J.A."/>
            <person name="Grimwood J."/>
            <person name="Gundlach H."/>
            <person name="Haberer G."/>
            <person name="Hollister J.D."/>
            <person name="Ossowski S."/>
            <person name="Ottilar R.P."/>
            <person name="Salamov A.A."/>
            <person name="Schneeberger K."/>
            <person name="Spannagl M."/>
            <person name="Wang X."/>
            <person name="Yang L."/>
            <person name="Nasrallah M.E."/>
            <person name="Bergelson J."/>
            <person name="Carrington J.C."/>
            <person name="Gaut B.S."/>
            <person name="Schmutz J."/>
            <person name="Mayer K.F.X."/>
            <person name="Van de Peer Y."/>
            <person name="Grigoriev I.V."/>
            <person name="Nordborg M."/>
            <person name="Weigel D."/>
            <person name="Guo Y.-L."/>
        </authorList>
    </citation>
    <scope>NUCLEOTIDE SEQUENCE [LARGE SCALE GENOMIC DNA]</scope>
    <source>
        <strain evidence="24">cv. MN47</strain>
    </source>
</reference>
<comment type="catalytic activity">
    <reaction evidence="17">
        <text>L-seryl-[protein] + ATP = O-phospho-L-seryl-[protein] + ADP + H(+)</text>
        <dbReference type="Rhea" id="RHEA:17989"/>
        <dbReference type="Rhea" id="RHEA-COMP:9863"/>
        <dbReference type="Rhea" id="RHEA-COMP:11604"/>
        <dbReference type="ChEBI" id="CHEBI:15378"/>
        <dbReference type="ChEBI" id="CHEBI:29999"/>
        <dbReference type="ChEBI" id="CHEBI:30616"/>
        <dbReference type="ChEBI" id="CHEBI:83421"/>
        <dbReference type="ChEBI" id="CHEBI:456216"/>
        <dbReference type="EC" id="2.7.11.1"/>
    </reaction>
</comment>
<evidence type="ECO:0000256" key="6">
    <source>
        <dbReference type="ARBA" id="ARBA00022679"/>
    </source>
</evidence>
<dbReference type="PROSITE" id="PS00108">
    <property type="entry name" value="PROTEIN_KINASE_ST"/>
    <property type="match status" value="1"/>
</dbReference>
<protein>
    <recommendedName>
        <fullName evidence="2">non-specific serine/threonine protein kinase</fullName>
        <ecNumber evidence="2">2.7.11.1</ecNumber>
    </recommendedName>
</protein>
<dbReference type="Proteomes" id="UP000008694">
    <property type="component" value="Unassembled WGS sequence"/>
</dbReference>
<dbReference type="Pfam" id="PF12819">
    <property type="entry name" value="Malectin_like"/>
    <property type="match status" value="1"/>
</dbReference>
<keyword evidence="15" id="KW-0675">Receptor</keyword>
<proteinExistence type="predicted"/>
<keyword evidence="11" id="KW-0418">Kinase</keyword>
<feature type="region of interest" description="Disordered" evidence="19">
    <location>
        <begin position="860"/>
        <end position="890"/>
    </location>
</feature>
<dbReference type="InterPro" id="IPR000719">
    <property type="entry name" value="Prot_kinase_dom"/>
</dbReference>
<evidence type="ECO:0000256" key="2">
    <source>
        <dbReference type="ARBA" id="ARBA00012513"/>
    </source>
</evidence>
<gene>
    <name evidence="23" type="ORF">ARALYDRAFT_665385</name>
</gene>
<sequence length="890" mass="99268">MDSFHGILLVAVVTFAIIHFVQAQDEGFISLDCGLSPNEPSPYTESATGLQYTSDSNFIQTGKIGRIQRNLEANYLKPQMTVRYFPDGIRNCYNITVMQGTNYLIRARAIYGNYDSLNIYPKFDLYIGPNFWATIDIGKYVNGTREEINYIPKSNILDLCLVKTDDTTPFISTFEIRPLPNDSYITTSGPLKMFSRYYLTDSEDYLRYPVDVYDRIWNSYTETDWKQISTSLTVNTSNSFRLPQDALKTAATPVNASAPLIDIEYPDSSNDKVYIYLHFAEVQVLKANETREFEISVNGESLDDSYRPLYLQSETVQTPSPIICEDKECVVKLTKSGKSTHPPLLNAVEGFAVVDFLQSESDENDVIAIKNIRAVYGVNKVSWQGDPCVPRQFLWDGLNCSSTDKSTPSRITSLNLSSSGLTGTIDAGIQNLTHLEKLDLSNNSLTGAIPEFLANMKSLLIINLSKNNLNDSIPQALLNREKEGLKLIVDGHGINQCLPGSCAPKKNFPVMIVALVATAVAVIIVVVMILVCVLRKKKTSSHVEANTPSVITPRANFTHTSMSETSIETKERRFSHTEVIQMTNKFERALGEGGFGIVYHGYINGSQQVAVKVLSESSSQGYKHFKAEVELLLRVHHINLVNLVGYCDERGHLALIYEYMSNGDLKEHLSGKRGGPLNWSTRLRIAADAALGLEYLHTGCQPSMVHRDVKCTNILLGEQFSGKIADFGLSRSFQLGDESHVSTVVAGTPGYLDPEYYRTGRLAETSDVYSFGIVLLEIITNQRVIDQTRKKSHITEWTAFMLNRGDITRIMDPNLHGDYNSRSVWRALELAMLCANPSSENRPSMSQVVIELKECLTSEKSMKGKNQDTDSHSSFEMSMSFDAKAVPSAR</sequence>
<name>D7LMZ7_ARALL</name>
<dbReference type="PROSITE" id="PS00107">
    <property type="entry name" value="PROTEIN_KINASE_ATP"/>
    <property type="match status" value="1"/>
</dbReference>
<feature type="signal peptide" evidence="21">
    <location>
        <begin position="1"/>
        <end position="23"/>
    </location>
</feature>
<dbReference type="FunFam" id="3.80.10.10:FF:000129">
    <property type="entry name" value="Leucine-rich repeat receptor-like kinase"/>
    <property type="match status" value="1"/>
</dbReference>
<keyword evidence="9" id="KW-0677">Repeat</keyword>
<evidence type="ECO:0000313" key="24">
    <source>
        <dbReference type="Proteomes" id="UP000008694"/>
    </source>
</evidence>
<keyword evidence="5" id="KW-0433">Leucine-rich repeat</keyword>
<evidence type="ECO:0000256" key="20">
    <source>
        <dbReference type="SAM" id="Phobius"/>
    </source>
</evidence>
<accession>D7LMZ7</accession>
<evidence type="ECO:0000256" key="13">
    <source>
        <dbReference type="ARBA" id="ARBA00022989"/>
    </source>
</evidence>
<dbReference type="Pfam" id="PF13855">
    <property type="entry name" value="LRR_8"/>
    <property type="match status" value="1"/>
</dbReference>
<evidence type="ECO:0000256" key="9">
    <source>
        <dbReference type="ARBA" id="ARBA00022737"/>
    </source>
</evidence>
<dbReference type="GO" id="GO:0005524">
    <property type="term" value="F:ATP binding"/>
    <property type="evidence" value="ECO:0007669"/>
    <property type="project" value="UniProtKB-UniRule"/>
</dbReference>
<dbReference type="PROSITE" id="PS50011">
    <property type="entry name" value="PROTEIN_KINASE_DOM"/>
    <property type="match status" value="1"/>
</dbReference>
<dbReference type="InterPro" id="IPR024788">
    <property type="entry name" value="Malectin-like_Carb-bd_dom"/>
</dbReference>
<dbReference type="GO" id="GO:0016020">
    <property type="term" value="C:membrane"/>
    <property type="evidence" value="ECO:0007669"/>
    <property type="project" value="UniProtKB-SubCell"/>
</dbReference>
<dbReference type="Pfam" id="PF07714">
    <property type="entry name" value="PK_Tyr_Ser-Thr"/>
    <property type="match status" value="1"/>
</dbReference>
<dbReference type="FunFam" id="1.10.510.10:FF:000146">
    <property type="entry name" value="LRR receptor-like serine/threonine-protein kinase IOS1"/>
    <property type="match status" value="1"/>
</dbReference>
<keyword evidence="14 20" id="KW-0472">Membrane</keyword>
<dbReference type="CDD" id="cd14066">
    <property type="entry name" value="STKc_IRAK"/>
    <property type="match status" value="1"/>
</dbReference>
<dbReference type="GO" id="GO:0004674">
    <property type="term" value="F:protein serine/threonine kinase activity"/>
    <property type="evidence" value="ECO:0007669"/>
    <property type="project" value="UniProtKB-KW"/>
</dbReference>
<dbReference type="EC" id="2.7.11.1" evidence="2"/>
<feature type="binding site" evidence="18">
    <location>
        <position position="612"/>
    </location>
    <ligand>
        <name>ATP</name>
        <dbReference type="ChEBI" id="CHEBI:30616"/>
    </ligand>
</feature>
<evidence type="ECO:0000256" key="15">
    <source>
        <dbReference type="ARBA" id="ARBA00023170"/>
    </source>
</evidence>
<dbReference type="InterPro" id="IPR011009">
    <property type="entry name" value="Kinase-like_dom_sf"/>
</dbReference>
<evidence type="ECO:0000256" key="7">
    <source>
        <dbReference type="ARBA" id="ARBA00022692"/>
    </source>
</evidence>
<keyword evidence="10 18" id="KW-0547">Nucleotide-binding</keyword>
<dbReference type="OrthoDB" id="1080631at2759"/>
<feature type="domain" description="Protein kinase" evidence="22">
    <location>
        <begin position="584"/>
        <end position="856"/>
    </location>
</feature>
<dbReference type="KEGG" id="aly:9311847"/>
<dbReference type="InterPro" id="IPR001245">
    <property type="entry name" value="Ser-Thr/Tyr_kinase_cat_dom"/>
</dbReference>
<dbReference type="Gene3D" id="3.80.10.10">
    <property type="entry name" value="Ribonuclease Inhibitor"/>
    <property type="match status" value="1"/>
</dbReference>
<evidence type="ECO:0000256" key="17">
    <source>
        <dbReference type="ARBA" id="ARBA00048679"/>
    </source>
</evidence>
<dbReference type="Gramene" id="Al_scaffold_0005_1420">
    <property type="protein sequence ID" value="Al_scaffold_0005_1420"/>
    <property type="gene ID" value="Al_scaffold_0005_1420"/>
</dbReference>
<dbReference type="Gene3D" id="1.10.510.10">
    <property type="entry name" value="Transferase(Phosphotransferase) domain 1"/>
    <property type="match status" value="1"/>
</dbReference>
<dbReference type="InterPro" id="IPR008271">
    <property type="entry name" value="Ser/Thr_kinase_AS"/>
</dbReference>
<dbReference type="SMART" id="SM00220">
    <property type="entry name" value="S_TKc"/>
    <property type="match status" value="1"/>
</dbReference>
<evidence type="ECO:0000256" key="8">
    <source>
        <dbReference type="ARBA" id="ARBA00022729"/>
    </source>
</evidence>
<dbReference type="STRING" id="81972.D7LMZ7"/>
<dbReference type="SUPFAM" id="SSF52058">
    <property type="entry name" value="L domain-like"/>
    <property type="match status" value="1"/>
</dbReference>
<dbReference type="Gene3D" id="3.30.200.20">
    <property type="entry name" value="Phosphorylase Kinase, domain 1"/>
    <property type="match status" value="1"/>
</dbReference>
<dbReference type="PANTHER" id="PTHR45631:SF69">
    <property type="entry name" value="LEUCINE-RICH REPEAT PROTEIN KINASE FAMILY PROTEIN"/>
    <property type="match status" value="1"/>
</dbReference>
<keyword evidence="13 20" id="KW-1133">Transmembrane helix</keyword>
<keyword evidence="7 20" id="KW-0812">Transmembrane</keyword>
<keyword evidence="24" id="KW-1185">Reference proteome</keyword>
<keyword evidence="12 18" id="KW-0067">ATP-binding</keyword>
<dbReference type="FunFam" id="3.30.200.20:FF:000394">
    <property type="entry name" value="Leucine-rich repeat receptor-like protein kinase"/>
    <property type="match status" value="1"/>
</dbReference>
<comment type="subcellular location">
    <subcellularLocation>
        <location evidence="1">Membrane</location>
        <topology evidence="1">Single-pass membrane protein</topology>
    </subcellularLocation>
</comment>
<evidence type="ECO:0000256" key="21">
    <source>
        <dbReference type="SAM" id="SignalP"/>
    </source>
</evidence>
<keyword evidence="3" id="KW-0723">Serine/threonine-protein kinase</keyword>
<dbReference type="InterPro" id="IPR017441">
    <property type="entry name" value="Protein_kinase_ATP_BS"/>
</dbReference>
<evidence type="ECO:0000256" key="5">
    <source>
        <dbReference type="ARBA" id="ARBA00022614"/>
    </source>
</evidence>
<dbReference type="SUPFAM" id="SSF56112">
    <property type="entry name" value="Protein kinase-like (PK-like)"/>
    <property type="match status" value="1"/>
</dbReference>
<feature type="transmembrane region" description="Helical" evidence="20">
    <location>
        <begin position="508"/>
        <end position="534"/>
    </location>
</feature>
<dbReference type="InterPro" id="IPR001611">
    <property type="entry name" value="Leu-rich_rpt"/>
</dbReference>
<dbReference type="AlphaFoldDB" id="D7LMZ7"/>
<evidence type="ECO:0000256" key="3">
    <source>
        <dbReference type="ARBA" id="ARBA00022527"/>
    </source>
</evidence>
<comment type="catalytic activity">
    <reaction evidence="16">
        <text>L-threonyl-[protein] + ATP = O-phospho-L-threonyl-[protein] + ADP + H(+)</text>
        <dbReference type="Rhea" id="RHEA:46608"/>
        <dbReference type="Rhea" id="RHEA-COMP:11060"/>
        <dbReference type="Rhea" id="RHEA-COMP:11605"/>
        <dbReference type="ChEBI" id="CHEBI:15378"/>
        <dbReference type="ChEBI" id="CHEBI:30013"/>
        <dbReference type="ChEBI" id="CHEBI:30616"/>
        <dbReference type="ChEBI" id="CHEBI:61977"/>
        <dbReference type="ChEBI" id="CHEBI:456216"/>
        <dbReference type="EC" id="2.7.11.1"/>
    </reaction>
</comment>
<organism evidence="24">
    <name type="scientific">Arabidopsis lyrata subsp. lyrata</name>
    <name type="common">Lyre-leaved rock-cress</name>
    <dbReference type="NCBI Taxonomy" id="81972"/>
    <lineage>
        <taxon>Eukaryota</taxon>
        <taxon>Viridiplantae</taxon>
        <taxon>Streptophyta</taxon>
        <taxon>Embryophyta</taxon>
        <taxon>Tracheophyta</taxon>
        <taxon>Spermatophyta</taxon>
        <taxon>Magnoliopsida</taxon>
        <taxon>eudicotyledons</taxon>
        <taxon>Gunneridae</taxon>
        <taxon>Pentapetalae</taxon>
        <taxon>rosids</taxon>
        <taxon>malvids</taxon>
        <taxon>Brassicales</taxon>
        <taxon>Brassicaceae</taxon>
        <taxon>Camelineae</taxon>
        <taxon>Arabidopsis</taxon>
    </lineage>
</organism>
<keyword evidence="8 21" id="KW-0732">Signal</keyword>
<dbReference type="PANTHER" id="PTHR45631">
    <property type="entry name" value="OS07G0107800 PROTEIN-RELATED"/>
    <property type="match status" value="1"/>
</dbReference>
<keyword evidence="6" id="KW-0808">Transferase</keyword>
<keyword evidence="4" id="KW-0597">Phosphoprotein</keyword>
<evidence type="ECO:0000256" key="1">
    <source>
        <dbReference type="ARBA" id="ARBA00004167"/>
    </source>
</evidence>
<dbReference type="InterPro" id="IPR032675">
    <property type="entry name" value="LRR_dom_sf"/>
</dbReference>